<keyword evidence="9" id="KW-1185">Reference proteome</keyword>
<evidence type="ECO:0000313" key="8">
    <source>
        <dbReference type="EMBL" id="RLM60487.1"/>
    </source>
</evidence>
<dbReference type="GO" id="GO:0016020">
    <property type="term" value="C:membrane"/>
    <property type="evidence" value="ECO:0007669"/>
    <property type="project" value="UniProtKB-SubCell"/>
</dbReference>
<dbReference type="Pfam" id="PF05078">
    <property type="entry name" value="DUF679"/>
    <property type="match status" value="1"/>
</dbReference>
<dbReference type="GO" id="GO:0010256">
    <property type="term" value="P:endomembrane system organization"/>
    <property type="evidence" value="ECO:0007669"/>
    <property type="project" value="TreeGrafter"/>
</dbReference>
<dbReference type="Proteomes" id="UP000275267">
    <property type="component" value="Unassembled WGS sequence"/>
</dbReference>
<evidence type="ECO:0000259" key="7">
    <source>
        <dbReference type="Pfam" id="PF24758"/>
    </source>
</evidence>
<comment type="subcellular location">
    <subcellularLocation>
        <location evidence="1">Membrane</location>
        <topology evidence="1">Multi-pass membrane protein</topology>
    </subcellularLocation>
</comment>
<evidence type="ECO:0000256" key="2">
    <source>
        <dbReference type="ARBA" id="ARBA00008707"/>
    </source>
</evidence>
<keyword evidence="5 6" id="KW-0472">Membrane</keyword>
<comment type="similarity">
    <text evidence="2">Belongs to the plant DMP1 protein family.</text>
</comment>
<evidence type="ECO:0000313" key="9">
    <source>
        <dbReference type="Proteomes" id="UP000275267"/>
    </source>
</evidence>
<reference evidence="9" key="1">
    <citation type="journal article" date="2019" name="Nat. Commun.">
        <title>The genome of broomcorn millet.</title>
        <authorList>
            <person name="Zou C."/>
            <person name="Miki D."/>
            <person name="Li D."/>
            <person name="Tang Q."/>
            <person name="Xiao L."/>
            <person name="Rajput S."/>
            <person name="Deng P."/>
            <person name="Jia W."/>
            <person name="Huang R."/>
            <person name="Zhang M."/>
            <person name="Sun Y."/>
            <person name="Hu J."/>
            <person name="Fu X."/>
            <person name="Schnable P.S."/>
            <person name="Li F."/>
            <person name="Zhang H."/>
            <person name="Feng B."/>
            <person name="Zhu X."/>
            <person name="Liu R."/>
            <person name="Schnable J.C."/>
            <person name="Zhu J.-K."/>
            <person name="Zhang H."/>
        </authorList>
    </citation>
    <scope>NUCLEOTIDE SEQUENCE [LARGE SCALE GENOMIC DNA]</scope>
</reference>
<dbReference type="PANTHER" id="PTHR31621:SF1">
    <property type="entry name" value="PROTEIN DMP5"/>
    <property type="match status" value="1"/>
</dbReference>
<dbReference type="EMBL" id="PQIB02000016">
    <property type="protein sequence ID" value="RLM60487.1"/>
    <property type="molecule type" value="Genomic_DNA"/>
</dbReference>
<dbReference type="Pfam" id="PF24758">
    <property type="entry name" value="LRR_At5g56370"/>
    <property type="match status" value="1"/>
</dbReference>
<dbReference type="AlphaFoldDB" id="A0A3L6PP00"/>
<protein>
    <submittedName>
        <fullName evidence="8">F-box/LRR-repeat protein 13-like</fullName>
    </submittedName>
</protein>
<evidence type="ECO:0000256" key="4">
    <source>
        <dbReference type="ARBA" id="ARBA00022989"/>
    </source>
</evidence>
<evidence type="ECO:0000256" key="5">
    <source>
        <dbReference type="ARBA" id="ARBA00023136"/>
    </source>
</evidence>
<comment type="caution">
    <text evidence="8">The sequence shown here is derived from an EMBL/GenBank/DDBJ whole genome shotgun (WGS) entry which is preliminary data.</text>
</comment>
<keyword evidence="3 6" id="KW-0812">Transmembrane</keyword>
<organism evidence="8 9">
    <name type="scientific">Panicum miliaceum</name>
    <name type="common">Proso millet</name>
    <name type="synonym">Broomcorn millet</name>
    <dbReference type="NCBI Taxonomy" id="4540"/>
    <lineage>
        <taxon>Eukaryota</taxon>
        <taxon>Viridiplantae</taxon>
        <taxon>Streptophyta</taxon>
        <taxon>Embryophyta</taxon>
        <taxon>Tracheophyta</taxon>
        <taxon>Spermatophyta</taxon>
        <taxon>Magnoliopsida</taxon>
        <taxon>Liliopsida</taxon>
        <taxon>Poales</taxon>
        <taxon>Poaceae</taxon>
        <taxon>PACMAD clade</taxon>
        <taxon>Panicoideae</taxon>
        <taxon>Panicodae</taxon>
        <taxon>Paniceae</taxon>
        <taxon>Panicinae</taxon>
        <taxon>Panicum</taxon>
        <taxon>Panicum sect. Panicum</taxon>
    </lineage>
</organism>
<dbReference type="InterPro" id="IPR055411">
    <property type="entry name" value="LRR_FXL15/At3g58940/PEG3-like"/>
</dbReference>
<dbReference type="OrthoDB" id="694756at2759"/>
<feature type="transmembrane region" description="Helical" evidence="6">
    <location>
        <begin position="515"/>
        <end position="535"/>
    </location>
</feature>
<dbReference type="InterPro" id="IPR007770">
    <property type="entry name" value="DMP"/>
</dbReference>
<evidence type="ECO:0000256" key="1">
    <source>
        <dbReference type="ARBA" id="ARBA00004141"/>
    </source>
</evidence>
<accession>A0A3L6PP00</accession>
<dbReference type="SUPFAM" id="SSF52047">
    <property type="entry name" value="RNI-like"/>
    <property type="match status" value="1"/>
</dbReference>
<proteinExistence type="inferred from homology"/>
<name>A0A3L6PP00_PANMI</name>
<evidence type="ECO:0000256" key="6">
    <source>
        <dbReference type="SAM" id="Phobius"/>
    </source>
</evidence>
<evidence type="ECO:0000256" key="3">
    <source>
        <dbReference type="ARBA" id="ARBA00022692"/>
    </source>
</evidence>
<dbReference type="STRING" id="4540.A0A3L6PP00"/>
<dbReference type="GO" id="GO:0005737">
    <property type="term" value="C:cytoplasm"/>
    <property type="evidence" value="ECO:0007669"/>
    <property type="project" value="UniProtKB-ARBA"/>
</dbReference>
<gene>
    <name evidence="8" type="ORF">C2845_PM14G00400</name>
</gene>
<feature type="transmembrane region" description="Helical" evidence="6">
    <location>
        <begin position="555"/>
        <end position="574"/>
    </location>
</feature>
<feature type="domain" description="F-box/LRR-repeat protein 15/At3g58940/PEG3-like LRR" evidence="7">
    <location>
        <begin position="100"/>
        <end position="304"/>
    </location>
</feature>
<keyword evidence="4 6" id="KW-1133">Transmembrane helix</keyword>
<dbReference type="PANTHER" id="PTHR31621">
    <property type="entry name" value="PROTEIN DMP3"/>
    <property type="match status" value="1"/>
</dbReference>
<sequence>MEDDAVAVAVLASTLDSALMDGTARMLAQRVYSSLPAPPGRRAHHRALQGVWRSVPLVLVDAHLLPAAAGLPDSVSAHPGPFRCVHLTGTPMAARRNEVTRWLQLLAAKGARELVFVNRPTPIRAHLQLPGALFACTSLTRLYLGFWTFPGTGTLPPAAVFPRLRELGLGSVAIDEWDLAFLLENKCPVLEKLVVVGTRWRPVPIRIRSCSLRCVQVCSSTVPEIDVGHAPVLERLLLCGVSGRSCGLFTMASRIKIGYAPNLRFLGFLVPGMHEPEITGNTNTVLPSVQMVGIQVKLGTRIKATTETLYVQSEDDDFQFWDPLSSISGNGQVVDLILKFWEEADPIECVQRHIKKLILRGFLKFIAERAQVLEKMVVEMAHGVSSSSDQVGAELKTVMVSHQRAPPPSPQRSPLSQALTSTANLANLLPTGTLLAFNLLSPTFTNHGACDATTALLTRGLLALLALSCVLASFTDSLKGPDGRVYYGVATPRGIWLIDYPPGAPPPADTARYRLAFVDFVHAALSVAVFGVVAARDKNVVRCFYPAPPKETEEVLDILPLGVGVLCSLLFVAFPTTRHGIGYPVTNGN</sequence>